<protein>
    <submittedName>
        <fullName evidence="2">Uncharacterized protein</fullName>
    </submittedName>
</protein>
<gene>
    <name evidence="2" type="ORF">SAMN04488099_10937</name>
</gene>
<keyword evidence="1" id="KW-0472">Membrane</keyword>
<dbReference type="EMBL" id="FNZU01000009">
    <property type="protein sequence ID" value="SEK96492.1"/>
    <property type="molecule type" value="Genomic_DNA"/>
</dbReference>
<reference evidence="3" key="1">
    <citation type="submission" date="2016-10" db="EMBL/GenBank/DDBJ databases">
        <authorList>
            <person name="Varghese N."/>
            <person name="Submissions S."/>
        </authorList>
    </citation>
    <scope>NUCLEOTIDE SEQUENCE [LARGE SCALE GENOMIC DNA]</scope>
    <source>
        <strain evidence="3">DSM 19183</strain>
    </source>
</reference>
<keyword evidence="1" id="KW-0812">Transmembrane</keyword>
<dbReference type="AlphaFoldDB" id="A0A1H7LC24"/>
<dbReference type="Proteomes" id="UP000199081">
    <property type="component" value="Unassembled WGS sequence"/>
</dbReference>
<evidence type="ECO:0000256" key="1">
    <source>
        <dbReference type="SAM" id="Phobius"/>
    </source>
</evidence>
<evidence type="ECO:0000313" key="2">
    <source>
        <dbReference type="EMBL" id="SEK96492.1"/>
    </source>
</evidence>
<accession>A0A1H7LC24</accession>
<dbReference type="RefSeq" id="WP_091481318.1">
    <property type="nucleotide sequence ID" value="NZ_BJYC01000011.1"/>
</dbReference>
<feature type="transmembrane region" description="Helical" evidence="1">
    <location>
        <begin position="64"/>
        <end position="85"/>
    </location>
</feature>
<name>A0A1H7LC24_9LACT</name>
<sequence>MDNKEEVLRELKAFKRGNYAVITAAVIILFIGIFQGKEMNEVAFILFSQSGALVLTRRDQYSRIGFIVLLIIWLTVLSVSFINIIS</sequence>
<dbReference type="STRING" id="426702.SAMN04488099_10937"/>
<feature type="transmembrane region" description="Helical" evidence="1">
    <location>
        <begin position="19"/>
        <end position="36"/>
    </location>
</feature>
<keyword evidence="3" id="KW-1185">Reference proteome</keyword>
<proteinExistence type="predicted"/>
<organism evidence="2 3">
    <name type="scientific">Alkalibacterium pelagium</name>
    <dbReference type="NCBI Taxonomy" id="426702"/>
    <lineage>
        <taxon>Bacteria</taxon>
        <taxon>Bacillati</taxon>
        <taxon>Bacillota</taxon>
        <taxon>Bacilli</taxon>
        <taxon>Lactobacillales</taxon>
        <taxon>Carnobacteriaceae</taxon>
        <taxon>Alkalibacterium</taxon>
    </lineage>
</organism>
<evidence type="ECO:0000313" key="3">
    <source>
        <dbReference type="Proteomes" id="UP000199081"/>
    </source>
</evidence>
<keyword evidence="1" id="KW-1133">Transmembrane helix</keyword>